<reference evidence="13" key="4">
    <citation type="submission" date="2025-08" db="UniProtKB">
        <authorList>
            <consortium name="RefSeq"/>
        </authorList>
    </citation>
    <scope>IDENTIFICATION</scope>
    <source>
        <strain evidence="13">CBS432</strain>
    </source>
</reference>
<dbReference type="InterPro" id="IPR039686">
    <property type="entry name" value="FANCM/Mph1-like_ID"/>
</dbReference>
<keyword evidence="5 13" id="KW-0347">Helicase</keyword>
<dbReference type="GeneID" id="54631362"/>
<evidence type="ECO:0000256" key="2">
    <source>
        <dbReference type="ARBA" id="ARBA00009889"/>
    </source>
</evidence>
<reference evidence="13" key="1">
    <citation type="journal article" date="2017" name="Nat. Genet.">
        <title>Contrasting evolutionary genome dynamics between domesticated and wild yeasts.</title>
        <authorList>
            <person name="Yue J.X."/>
            <person name="Li J."/>
            <person name="Aigrain L."/>
            <person name="Hallin J."/>
            <person name="Persson K."/>
            <person name="Oliver K."/>
            <person name="Bergstrom A."/>
            <person name="Coupland P."/>
            <person name="Warringer J."/>
            <person name="Lagomarsino M.C."/>
            <person name="Fischer G."/>
            <person name="Durbin R."/>
            <person name="Liti G."/>
        </authorList>
    </citation>
    <scope>NUCLEOTIDE SEQUENCE</scope>
    <source>
        <strain evidence="13">CBS432</strain>
    </source>
</reference>
<evidence type="ECO:0000256" key="4">
    <source>
        <dbReference type="ARBA" id="ARBA00022801"/>
    </source>
</evidence>
<evidence type="ECO:0000256" key="10">
    <source>
        <dbReference type="SAM" id="MobiDB-lite"/>
    </source>
</evidence>
<keyword evidence="7" id="KW-0539">Nucleus</keyword>
<evidence type="ECO:0000256" key="5">
    <source>
        <dbReference type="ARBA" id="ARBA00022806"/>
    </source>
</evidence>
<dbReference type="Pfam" id="PF00271">
    <property type="entry name" value="Helicase_C"/>
    <property type="match status" value="1"/>
</dbReference>
<feature type="domain" description="Helicase ATP-binding" evidence="11">
    <location>
        <begin position="94"/>
        <end position="261"/>
    </location>
</feature>
<feature type="compositionally biased region" description="Polar residues" evidence="10">
    <location>
        <begin position="539"/>
        <end position="553"/>
    </location>
</feature>
<dbReference type="OrthoDB" id="164902at2759"/>
<dbReference type="PROSITE" id="PS51194">
    <property type="entry name" value="HELICASE_CTER"/>
    <property type="match status" value="1"/>
</dbReference>
<dbReference type="CDD" id="cd18801">
    <property type="entry name" value="SF2_C_FANCM_Hef"/>
    <property type="match status" value="1"/>
</dbReference>
<proteinExistence type="inferred from homology"/>
<dbReference type="PROSITE" id="PS51192">
    <property type="entry name" value="HELICASE_ATP_BIND_1"/>
    <property type="match status" value="1"/>
</dbReference>
<dbReference type="CDD" id="cd12091">
    <property type="entry name" value="FANCM_ID"/>
    <property type="match status" value="1"/>
</dbReference>
<reference evidence="13" key="2">
    <citation type="submission" date="2020-01" db="EMBL/GenBank/DDBJ databases">
        <title>Population-level Yeast Reference Genomes.</title>
        <authorList>
            <person name="Yue J.-X."/>
        </authorList>
    </citation>
    <scope>NUCLEOTIDE SEQUENCE</scope>
    <source>
        <strain evidence="13">CBS432</strain>
    </source>
</reference>
<dbReference type="SMART" id="SM00487">
    <property type="entry name" value="DEXDc"/>
    <property type="match status" value="1"/>
</dbReference>
<gene>
    <name evidence="13" type="primary">MPH1</name>
    <name evidence="13" type="ORF">SPAR_I01580</name>
</gene>
<dbReference type="InterPro" id="IPR044749">
    <property type="entry name" value="FANCM_DEXDc"/>
</dbReference>
<dbReference type="GO" id="GO:0036297">
    <property type="term" value="P:interstrand cross-link repair"/>
    <property type="evidence" value="ECO:0007669"/>
    <property type="project" value="TreeGrafter"/>
</dbReference>
<dbReference type="RefSeq" id="XP_033767043.1">
    <property type="nucleotide sequence ID" value="XM_033911152.1"/>
</dbReference>
<dbReference type="InterPro" id="IPR001650">
    <property type="entry name" value="Helicase_C-like"/>
</dbReference>
<dbReference type="GO" id="GO:0043138">
    <property type="term" value="F:3'-5' DNA helicase activity"/>
    <property type="evidence" value="ECO:0007669"/>
    <property type="project" value="InterPro"/>
</dbReference>
<dbReference type="Gene3D" id="3.40.50.300">
    <property type="entry name" value="P-loop containing nucleotide triphosphate hydrolases"/>
    <property type="match status" value="2"/>
</dbReference>
<dbReference type="SUPFAM" id="SSF52540">
    <property type="entry name" value="P-loop containing nucleoside triphosphate hydrolases"/>
    <property type="match status" value="1"/>
</dbReference>
<dbReference type="KEGG" id="spao:SPAR_I01580"/>
<dbReference type="GO" id="GO:0009378">
    <property type="term" value="F:four-way junction helicase activity"/>
    <property type="evidence" value="ECO:0007669"/>
    <property type="project" value="TreeGrafter"/>
</dbReference>
<comment type="function">
    <text evidence="9">ATP-dependent DNA helicase involved in DNA damage repair by homologous recombination and in genome maintenance. Capable of unwinding D-loops. Plays a role in limiting crossover recombinants during mitotic DNA double-strand break (DSB) repair. Component of a FANCM-MHF complex which promotes gene conversion at blocked replication forks, probably by reversal of the stalled fork.</text>
</comment>
<dbReference type="GO" id="GO:0016787">
    <property type="term" value="F:hydrolase activity"/>
    <property type="evidence" value="ECO:0007669"/>
    <property type="project" value="UniProtKB-KW"/>
</dbReference>
<dbReference type="Pfam" id="PF04851">
    <property type="entry name" value="ResIII"/>
    <property type="match status" value="1"/>
</dbReference>
<evidence type="ECO:0000256" key="3">
    <source>
        <dbReference type="ARBA" id="ARBA00022741"/>
    </source>
</evidence>
<feature type="domain" description="Helicase C-terminal" evidence="12">
    <location>
        <begin position="434"/>
        <end position="655"/>
    </location>
</feature>
<protein>
    <recommendedName>
        <fullName evidence="9">ATP-dependent DNA helicase</fullName>
        <ecNumber evidence="9">3.6.4.12</ecNumber>
    </recommendedName>
</protein>
<evidence type="ECO:0000259" key="11">
    <source>
        <dbReference type="PROSITE" id="PS51192"/>
    </source>
</evidence>
<evidence type="ECO:0000256" key="8">
    <source>
        <dbReference type="ARBA" id="ARBA00047995"/>
    </source>
</evidence>
<keyword evidence="4" id="KW-0378">Hydrolase</keyword>
<reference evidence="13" key="3">
    <citation type="submission" date="2025-07" db="EMBL/GenBank/DDBJ databases">
        <authorList>
            <consortium name="NCBI Genome Project"/>
        </authorList>
    </citation>
    <scope>NUCLEOTIDE SEQUENCE</scope>
    <source>
        <strain evidence="13">CBS432</strain>
    </source>
</reference>
<evidence type="ECO:0000256" key="7">
    <source>
        <dbReference type="ARBA" id="ARBA00023242"/>
    </source>
</evidence>
<dbReference type="EC" id="3.6.4.12" evidence="9"/>
<comment type="subunit">
    <text evidence="9">Interacts with the MHF histone-fold complex to form the FANCM-MHF complex.</text>
</comment>
<dbReference type="FunFam" id="3.40.50.300:FF:000861">
    <property type="entry name" value="Fanconi anemia, complementation group M"/>
    <property type="match status" value="1"/>
</dbReference>
<evidence type="ECO:0000256" key="6">
    <source>
        <dbReference type="ARBA" id="ARBA00022840"/>
    </source>
</evidence>
<dbReference type="GO" id="GO:0005524">
    <property type="term" value="F:ATP binding"/>
    <property type="evidence" value="ECO:0007669"/>
    <property type="project" value="UniProtKB-UniRule"/>
</dbReference>
<name>A0A8B8UTJ3_SACPA</name>
<accession>A0A8B8UTJ3</accession>
<evidence type="ECO:0000259" key="12">
    <source>
        <dbReference type="PROSITE" id="PS51194"/>
    </source>
</evidence>
<dbReference type="VEuPathDB" id="FungiDB:SPAR_I01580"/>
<dbReference type="InterPro" id="IPR027417">
    <property type="entry name" value="P-loop_NTPase"/>
</dbReference>
<keyword evidence="6" id="KW-0067">ATP-binding</keyword>
<dbReference type="CDD" id="cd18033">
    <property type="entry name" value="DEXDc_FANCM"/>
    <property type="match status" value="1"/>
</dbReference>
<dbReference type="GO" id="GO:0005634">
    <property type="term" value="C:nucleus"/>
    <property type="evidence" value="ECO:0007669"/>
    <property type="project" value="UniProtKB-SubCell"/>
</dbReference>
<keyword evidence="3" id="KW-0547">Nucleotide-binding</keyword>
<dbReference type="InterPro" id="IPR014001">
    <property type="entry name" value="Helicase_ATP-bd"/>
</dbReference>
<dbReference type="SMART" id="SM00490">
    <property type="entry name" value="HELICc"/>
    <property type="match status" value="1"/>
</dbReference>
<evidence type="ECO:0000256" key="1">
    <source>
        <dbReference type="ARBA" id="ARBA00004123"/>
    </source>
</evidence>
<comment type="subcellular location">
    <subcellularLocation>
        <location evidence="1 9">Nucleus</location>
    </subcellularLocation>
</comment>
<dbReference type="GO" id="GO:0000400">
    <property type="term" value="F:four-way junction DNA binding"/>
    <property type="evidence" value="ECO:0007669"/>
    <property type="project" value="TreeGrafter"/>
</dbReference>
<evidence type="ECO:0000256" key="9">
    <source>
        <dbReference type="RuleBase" id="RU367027"/>
    </source>
</evidence>
<dbReference type="PANTHER" id="PTHR14025">
    <property type="entry name" value="FANCONI ANEMIA GROUP M FANCM FAMILY MEMBER"/>
    <property type="match status" value="1"/>
</dbReference>
<dbReference type="AlphaFoldDB" id="A0A8B8UTJ3"/>
<dbReference type="InterPro" id="IPR006935">
    <property type="entry name" value="Helicase/UvrB_N"/>
</dbReference>
<organism evidence="13">
    <name type="scientific">Saccharomyces paradoxus</name>
    <name type="common">Yeast</name>
    <name type="synonym">Saccharomyces douglasii</name>
    <dbReference type="NCBI Taxonomy" id="27291"/>
    <lineage>
        <taxon>Eukaryota</taxon>
        <taxon>Fungi</taxon>
        <taxon>Dikarya</taxon>
        <taxon>Ascomycota</taxon>
        <taxon>Saccharomycotina</taxon>
        <taxon>Saccharomycetes</taxon>
        <taxon>Saccharomycetales</taxon>
        <taxon>Saccharomycetaceae</taxon>
        <taxon>Saccharomyces</taxon>
    </lineage>
</organism>
<dbReference type="GO" id="GO:0045003">
    <property type="term" value="P:double-strand break repair via synthesis-dependent strand annealing"/>
    <property type="evidence" value="ECO:0007669"/>
    <property type="project" value="TreeGrafter"/>
</dbReference>
<feature type="region of interest" description="Disordered" evidence="10">
    <location>
        <begin position="530"/>
        <end position="553"/>
    </location>
</feature>
<evidence type="ECO:0000313" key="13">
    <source>
        <dbReference type="RefSeq" id="XP_033767043.1"/>
    </source>
</evidence>
<dbReference type="PANTHER" id="PTHR14025:SF20">
    <property type="entry name" value="FANCONI ANEMIA GROUP M PROTEIN"/>
    <property type="match status" value="1"/>
</dbReference>
<comment type="catalytic activity">
    <reaction evidence="8 9">
        <text>ATP + H2O = ADP + phosphate + H(+)</text>
        <dbReference type="Rhea" id="RHEA:13065"/>
        <dbReference type="ChEBI" id="CHEBI:15377"/>
        <dbReference type="ChEBI" id="CHEBI:15378"/>
        <dbReference type="ChEBI" id="CHEBI:30616"/>
        <dbReference type="ChEBI" id="CHEBI:43474"/>
        <dbReference type="ChEBI" id="CHEBI:456216"/>
        <dbReference type="EC" id="3.6.4.12"/>
    </reaction>
</comment>
<comment type="similarity">
    <text evidence="2 9">Belongs to the DEAD box helicase family. DEAH subfamily. FANCM sub-subfamily.</text>
</comment>
<sequence>MASADDYFSDFEDDELDKLYEKAINKSVKETITRRAVPVQKDLHNNVLPGQKTVYEEIQRHVSFGPTHHELDYDALSFYVYPTNYEIRDYQYTIVHKSLFQNTLCAIPTGMGKTFIASTVMLNYFRWTKKAKIIFTAPTRPLVAQQIKACLGITGIPSDQTAILLDKSRKNREEIWANKRVFFATPQVVENDLKRGVLDPKDIVCLVIDEAHRATGSYAYTNVVKFIDRFNSSYRLLALTATPASDLEGVQEVVNNLDISKIEIRTEESMDIVKYMKKRKKEKIEVPLLLEIEDIIEQLGIAVKPVLQQAVELGIYEECDPSQINAFKAMQQSQKIIANPTIPEGIKWRNFFILQLLNNVGQMLKRLKIYGIRTFFNYFQNKCTEFTTKYNLKKSTNKIAAEFYYHPILKNIKKQCENYLSDPKFVGHGKLQCVRDELMEFFQERGSDSRVIIFTELRESALEIVKFIDSVADNRIRPHIFIGQARAKEGFDEVKYTRKHAPKGRKKMERLKRQEEEEFLEAERTKKVENDKLERSARRTGSSEEAQVSGMNQKMQKEVIHNFKKGEYNVLVCTSIGEEGLDIGEVDLIICYDTTSSPIKNIQRMGRTGRKRDGKIVLLFSSNESYKFERAMEDYSTLQALISKQCIDYKKSDRIIPEDIIPECRETLITINDENEVINEMEDVDEVIRYATQCMMGKKVKPKKTIVRKKKVQENKMTKKFFMPDNVETSIVSASSLLNKFLVNESGGKQLVTKNENPIKRQKIFKALDNLENDSTEEVSSSLETEDEEISDNNDVLIANGRNGRQKELEAVIDPIEENLGQRKPLPNFQHPSMAIFVNDCSFPAKIEENMEDIRENQHSFEKGKKCIDDKKNLVLTVDDRDLFRRHYMPEGVSFDVEPNLVQYTKGVKVPHCQKVTEIISLFDEERNDNKKRIIDMNYTKCLARSLLRDTQKLWKNNDKNQVDNSVNHDSSQSLILSNAELDDILGSDSDF</sequence>